<evidence type="ECO:0000256" key="3">
    <source>
        <dbReference type="ARBA" id="ARBA00022692"/>
    </source>
</evidence>
<dbReference type="EMBL" id="JAVDQY010000003">
    <property type="protein sequence ID" value="MDR6527674.1"/>
    <property type="molecule type" value="Genomic_DNA"/>
</dbReference>
<protein>
    <submittedName>
        <fullName evidence="7">PST family polysaccharide transporter</fullName>
    </submittedName>
</protein>
<proteinExistence type="predicted"/>
<gene>
    <name evidence="7" type="ORF">J2787_003066</name>
</gene>
<feature type="transmembrane region" description="Helical" evidence="6">
    <location>
        <begin position="227"/>
        <end position="248"/>
    </location>
</feature>
<comment type="caution">
    <text evidence="7">The sequence shown here is derived from an EMBL/GenBank/DDBJ whole genome shotgun (WGS) entry which is preliminary data.</text>
</comment>
<dbReference type="Proteomes" id="UP001184861">
    <property type="component" value="Unassembled WGS sequence"/>
</dbReference>
<sequence>MLNKVKKIIASDLVKVFSFTSISTIIKLITGYVSVKIVASIIGPAGITLLGQLQNFTAIFTTLGAGGINNGVVKYVSEFNDDKKTLKQFLSNGFKITFCLSLFFGLILILLSHPISTWILLDVKYYYVFIFLGISLLLFSINNYFLSILNGFKEFKRFIIVNIITSLVGLIFTVLLVLMFHLEGALIANVSYQGVVLFVTFFLVRKYDWFNKEYLWGHWNIKILKKYASYSLMALVSAATVPISQLLIRGYLIKNFSINTAGYWEGMNRISTLYMVFFTTTFGVYYLPKLSEIKNNLSLKNEVIKTYKIIAPLILISLVIVFLLKDVVINLLFTKEFYSMKDLFFWQLLGDFFKIMSWILAFIMVAKSMPKIYILTEIIFSFSLITFSYFFINANGIIGATQAYCLNYFLYFIVMVFIFKNLIFSKN</sequence>
<dbReference type="InterPro" id="IPR044550">
    <property type="entry name" value="WzxE"/>
</dbReference>
<dbReference type="CDD" id="cd13125">
    <property type="entry name" value="MATE_like_10"/>
    <property type="match status" value="1"/>
</dbReference>
<dbReference type="RefSeq" id="WP_202270384.1">
    <property type="nucleotide sequence ID" value="NZ_JAVDQY010000003.1"/>
</dbReference>
<feature type="transmembrane region" description="Helical" evidence="6">
    <location>
        <begin position="158"/>
        <end position="180"/>
    </location>
</feature>
<keyword evidence="2" id="KW-1003">Cell membrane</keyword>
<keyword evidence="4 6" id="KW-1133">Transmembrane helix</keyword>
<feature type="transmembrane region" description="Helical" evidence="6">
    <location>
        <begin position="93"/>
        <end position="113"/>
    </location>
</feature>
<comment type="subcellular location">
    <subcellularLocation>
        <location evidence="1">Cell membrane</location>
        <topology evidence="1">Multi-pass membrane protein</topology>
    </subcellularLocation>
</comment>
<accession>A0AAE4C4K3</accession>
<keyword evidence="5 6" id="KW-0472">Membrane</keyword>
<feature type="transmembrane region" description="Helical" evidence="6">
    <location>
        <begin position="125"/>
        <end position="146"/>
    </location>
</feature>
<organism evidence="7 8">
    <name type="scientific">Chryseobacterium rhizosphaerae</name>
    <dbReference type="NCBI Taxonomy" id="395937"/>
    <lineage>
        <taxon>Bacteria</taxon>
        <taxon>Pseudomonadati</taxon>
        <taxon>Bacteroidota</taxon>
        <taxon>Flavobacteriia</taxon>
        <taxon>Flavobacteriales</taxon>
        <taxon>Weeksellaceae</taxon>
        <taxon>Chryseobacterium group</taxon>
        <taxon>Chryseobacterium</taxon>
    </lineage>
</organism>
<reference evidence="7" key="1">
    <citation type="submission" date="2023-07" db="EMBL/GenBank/DDBJ databases">
        <title>Sorghum-associated microbial communities from plants grown in Nebraska, USA.</title>
        <authorList>
            <person name="Schachtman D."/>
        </authorList>
    </citation>
    <scope>NUCLEOTIDE SEQUENCE</scope>
    <source>
        <strain evidence="7">DS2360</strain>
    </source>
</reference>
<evidence type="ECO:0000256" key="6">
    <source>
        <dbReference type="SAM" id="Phobius"/>
    </source>
</evidence>
<feature type="transmembrane region" description="Helical" evidence="6">
    <location>
        <begin position="397"/>
        <end position="419"/>
    </location>
</feature>
<evidence type="ECO:0000313" key="7">
    <source>
        <dbReference type="EMBL" id="MDR6527674.1"/>
    </source>
</evidence>
<dbReference type="PANTHER" id="PTHR30250:SF30">
    <property type="entry name" value="LIPID III FLIPPASE"/>
    <property type="match status" value="1"/>
</dbReference>
<feature type="transmembrane region" description="Helical" evidence="6">
    <location>
        <begin position="372"/>
        <end position="391"/>
    </location>
</feature>
<feature type="transmembrane region" description="Helical" evidence="6">
    <location>
        <begin position="309"/>
        <end position="332"/>
    </location>
</feature>
<dbReference type="GO" id="GO:0009246">
    <property type="term" value="P:enterobacterial common antigen biosynthetic process"/>
    <property type="evidence" value="ECO:0007669"/>
    <property type="project" value="InterPro"/>
</dbReference>
<evidence type="ECO:0000256" key="4">
    <source>
        <dbReference type="ARBA" id="ARBA00022989"/>
    </source>
</evidence>
<dbReference type="InterPro" id="IPR050833">
    <property type="entry name" value="Poly_Biosynth_Transport"/>
</dbReference>
<feature type="transmembrane region" description="Helical" evidence="6">
    <location>
        <begin position="344"/>
        <end position="365"/>
    </location>
</feature>
<dbReference type="InterPro" id="IPR002797">
    <property type="entry name" value="Polysacc_synth"/>
</dbReference>
<evidence type="ECO:0000256" key="2">
    <source>
        <dbReference type="ARBA" id="ARBA00022475"/>
    </source>
</evidence>
<dbReference type="Pfam" id="PF01943">
    <property type="entry name" value="Polysacc_synt"/>
    <property type="match status" value="1"/>
</dbReference>
<dbReference type="AlphaFoldDB" id="A0AAE4C4K3"/>
<evidence type="ECO:0000256" key="1">
    <source>
        <dbReference type="ARBA" id="ARBA00004651"/>
    </source>
</evidence>
<keyword evidence="3 6" id="KW-0812">Transmembrane</keyword>
<dbReference type="GO" id="GO:0005886">
    <property type="term" value="C:plasma membrane"/>
    <property type="evidence" value="ECO:0007669"/>
    <property type="project" value="UniProtKB-SubCell"/>
</dbReference>
<feature type="transmembrane region" description="Helical" evidence="6">
    <location>
        <begin position="186"/>
        <end position="204"/>
    </location>
</feature>
<name>A0AAE4C4K3_9FLAO</name>
<dbReference type="PANTHER" id="PTHR30250">
    <property type="entry name" value="PST FAMILY PREDICTED COLANIC ACID TRANSPORTER"/>
    <property type="match status" value="1"/>
</dbReference>
<feature type="transmembrane region" description="Helical" evidence="6">
    <location>
        <begin position="268"/>
        <end position="288"/>
    </location>
</feature>
<evidence type="ECO:0000313" key="8">
    <source>
        <dbReference type="Proteomes" id="UP001184861"/>
    </source>
</evidence>
<evidence type="ECO:0000256" key="5">
    <source>
        <dbReference type="ARBA" id="ARBA00023136"/>
    </source>
</evidence>